<dbReference type="CDD" id="cd13536">
    <property type="entry name" value="PBP2_EcModA"/>
    <property type="match status" value="1"/>
</dbReference>
<organism evidence="5 6">
    <name type="scientific">Bosea rubneri</name>
    <dbReference type="NCBI Taxonomy" id="3075434"/>
    <lineage>
        <taxon>Bacteria</taxon>
        <taxon>Pseudomonadati</taxon>
        <taxon>Pseudomonadota</taxon>
        <taxon>Alphaproteobacteria</taxon>
        <taxon>Hyphomicrobiales</taxon>
        <taxon>Boseaceae</taxon>
        <taxon>Bosea</taxon>
    </lineage>
</organism>
<reference evidence="5 6" key="1">
    <citation type="submission" date="2023-09" db="EMBL/GenBank/DDBJ databases">
        <title>Whole genome shotgun sequencing (WGS) of Bosea sp. ZW T0_25, isolated from stored onions (Allium cepa).</title>
        <authorList>
            <person name="Stoll D.A."/>
            <person name="Huch M."/>
        </authorList>
    </citation>
    <scope>NUCLEOTIDE SEQUENCE [LARGE SCALE GENOMIC DNA]</scope>
    <source>
        <strain evidence="5 6">ZW T0_25</strain>
    </source>
</reference>
<dbReference type="PANTHER" id="PTHR30632">
    <property type="entry name" value="MOLYBDATE-BINDING PERIPLASMIC PROTEIN"/>
    <property type="match status" value="1"/>
</dbReference>
<dbReference type="Proteomes" id="UP001254257">
    <property type="component" value="Unassembled WGS sequence"/>
</dbReference>
<evidence type="ECO:0000256" key="3">
    <source>
        <dbReference type="ARBA" id="ARBA00022729"/>
    </source>
</evidence>
<dbReference type="RefSeq" id="WP_316018032.1">
    <property type="nucleotide sequence ID" value="NZ_JAWDID010000011.1"/>
</dbReference>
<dbReference type="InterPro" id="IPR005950">
    <property type="entry name" value="ModA"/>
</dbReference>
<dbReference type="Pfam" id="PF13531">
    <property type="entry name" value="SBP_bac_11"/>
    <property type="match status" value="1"/>
</dbReference>
<keyword evidence="2" id="KW-0479">Metal-binding</keyword>
<dbReference type="NCBIfam" id="NF007958">
    <property type="entry name" value="PRK10677.1"/>
    <property type="match status" value="1"/>
</dbReference>
<dbReference type="PANTHER" id="PTHR30632:SF17">
    <property type="entry name" value="MOLYBDATE-BINDING PROTEIN MODA"/>
    <property type="match status" value="1"/>
</dbReference>
<dbReference type="InterPro" id="IPR050682">
    <property type="entry name" value="ModA/WtpA"/>
</dbReference>
<dbReference type="EMBL" id="JAWDID010000011">
    <property type="protein sequence ID" value="MDU0340159.1"/>
    <property type="molecule type" value="Genomic_DNA"/>
</dbReference>
<evidence type="ECO:0000256" key="2">
    <source>
        <dbReference type="ARBA" id="ARBA00022723"/>
    </source>
</evidence>
<name>A0ABU3S5Z0_9HYPH</name>
<accession>A0ABU3S5Z0</accession>
<keyword evidence="6" id="KW-1185">Reference proteome</keyword>
<evidence type="ECO:0000256" key="4">
    <source>
        <dbReference type="SAM" id="SignalP"/>
    </source>
</evidence>
<dbReference type="NCBIfam" id="TIGR01256">
    <property type="entry name" value="modA"/>
    <property type="match status" value="1"/>
</dbReference>
<dbReference type="SUPFAM" id="SSF53850">
    <property type="entry name" value="Periplasmic binding protein-like II"/>
    <property type="match status" value="1"/>
</dbReference>
<feature type="signal peptide" evidence="4">
    <location>
        <begin position="1"/>
        <end position="28"/>
    </location>
</feature>
<protein>
    <submittedName>
        <fullName evidence="5">Molybdate ABC transporter substrate-binding protein</fullName>
    </submittedName>
</protein>
<feature type="chain" id="PRO_5046393228" evidence="4">
    <location>
        <begin position="29"/>
        <end position="268"/>
    </location>
</feature>
<dbReference type="Gene3D" id="3.40.190.10">
    <property type="entry name" value="Periplasmic binding protein-like II"/>
    <property type="match status" value="2"/>
</dbReference>
<sequence>MSFPRRQVLGFAASLLIGLAAATSQAQAQSKELVIFAAASLKNALDEAAASWVKESGKPAPKISYAASSALAKQLEQGAPADMFLSADLDWMDYAAGKNLIKPDTRVSLLANRIALIAPSDSTATATLAPGVDLAATLGAGRLAMANVDSVPAGKYGKAALEKLGGWDKVKDKVAQADNVRAALLLVSRGEAPLGIVYATDAAADPKVKVIATFPEDSHPPIIYPVAVTKDSTNPDAAAFLTFLRGNGAKGSFEKQGFTVLNKPASSS</sequence>
<comment type="caution">
    <text evidence="5">The sequence shown here is derived from an EMBL/GenBank/DDBJ whole genome shotgun (WGS) entry which is preliminary data.</text>
</comment>
<keyword evidence="3 4" id="KW-0732">Signal</keyword>
<dbReference type="PROSITE" id="PS51318">
    <property type="entry name" value="TAT"/>
    <property type="match status" value="1"/>
</dbReference>
<evidence type="ECO:0000313" key="6">
    <source>
        <dbReference type="Proteomes" id="UP001254257"/>
    </source>
</evidence>
<evidence type="ECO:0000313" key="5">
    <source>
        <dbReference type="EMBL" id="MDU0340159.1"/>
    </source>
</evidence>
<dbReference type="PIRSF" id="PIRSF004846">
    <property type="entry name" value="ModA"/>
    <property type="match status" value="1"/>
</dbReference>
<evidence type="ECO:0000256" key="1">
    <source>
        <dbReference type="ARBA" id="ARBA00009175"/>
    </source>
</evidence>
<gene>
    <name evidence="5" type="primary">modA</name>
    <name evidence="5" type="ORF">RKE40_09720</name>
</gene>
<dbReference type="InterPro" id="IPR006311">
    <property type="entry name" value="TAT_signal"/>
</dbReference>
<comment type="similarity">
    <text evidence="1">Belongs to the bacterial solute-binding protein ModA family.</text>
</comment>
<proteinExistence type="inferred from homology"/>